<sequence>MNKEGAEMLKVERYFSGSVADNIFEDDLTLRNYLALYCCIYGVNKNGELVFPTRGKMLIEFNVDRDRKKRKKASKVKLINVKTGEEKIFDSIDSAACFLRLQSQAVYQTIKKKTKTRSGWKAEYIEEE</sequence>
<dbReference type="Proteomes" id="UP000029364">
    <property type="component" value="Segment"/>
</dbReference>
<proteinExistence type="predicted"/>
<reference evidence="1 2" key="2">
    <citation type="submission" date="2014-09" db="EMBL/GenBank/DDBJ databases">
        <title>Abundant and diverse CRISPR spacers in Clostridium difficile strains and prophages target multiple phage types within this pathogen.</title>
        <authorList>
            <person name="Hargreaves K.R."/>
            <person name="Flores C."/>
            <person name="Lawley T.D."/>
            <person name="Clokie M.R.J."/>
        </authorList>
    </citation>
    <scope>NUCLEOTIDE SEQUENCE [LARGE SCALE GENOMIC DNA]</scope>
</reference>
<organism evidence="1 2">
    <name type="scientific">Clostridium phage phiCDHM19</name>
    <dbReference type="NCBI Taxonomy" id="1522092"/>
    <lineage>
        <taxon>Viruses</taxon>
        <taxon>Duplodnaviria</taxon>
        <taxon>Heunggongvirae</taxon>
        <taxon>Uroviricota</taxon>
        <taxon>Caudoviricetes</taxon>
        <taxon>Lubbockvirus</taxon>
        <taxon>Lubbockvirus CDHM19</taxon>
    </lineage>
</organism>
<dbReference type="RefSeq" id="YP_009216920.1">
    <property type="nucleotide sequence ID" value="NC_028996.1"/>
</dbReference>
<reference evidence="1 2" key="1">
    <citation type="submission" date="2014-06" db="EMBL/GenBank/DDBJ databases">
        <authorList>
            <person name="Hargreaves K."/>
        </authorList>
    </citation>
    <scope>NUCLEOTIDE SEQUENCE [LARGE SCALE GENOMIC DNA]</scope>
</reference>
<evidence type="ECO:0000313" key="2">
    <source>
        <dbReference type="Proteomes" id="UP000029364"/>
    </source>
</evidence>
<gene>
    <name evidence="1" type="primary">phiCDHM19_gp70</name>
</gene>
<dbReference type="KEGG" id="vg:26643415"/>
<dbReference type="Gene3D" id="1.10.10.10">
    <property type="entry name" value="Winged helix-like DNA-binding domain superfamily/Winged helix DNA-binding domain"/>
    <property type="match status" value="1"/>
</dbReference>
<dbReference type="EMBL" id="LK985322">
    <property type="protein sequence ID" value="CDW17251.1"/>
    <property type="molecule type" value="Genomic_DNA"/>
</dbReference>
<dbReference type="GeneID" id="26643415"/>
<evidence type="ECO:0000313" key="1">
    <source>
        <dbReference type="EMBL" id="CDW17251.1"/>
    </source>
</evidence>
<accession>A0A090D844</accession>
<dbReference type="OrthoDB" id="15876at10239"/>
<protein>
    <submittedName>
        <fullName evidence="1">Putative regulatory protein</fullName>
    </submittedName>
</protein>
<name>A0A090D844_9CAUD</name>
<keyword evidence="2" id="KW-1185">Reference proteome</keyword>
<dbReference type="InterPro" id="IPR036388">
    <property type="entry name" value="WH-like_DNA-bd_sf"/>
</dbReference>